<evidence type="ECO:0000313" key="1">
    <source>
        <dbReference type="EMBL" id="GEM02098.1"/>
    </source>
</evidence>
<protein>
    <submittedName>
        <fullName evidence="1">Uncharacterized protein</fullName>
    </submittedName>
</protein>
<organism evidence="1 2">
    <name type="scientific">Halolactibacillus halophilus</name>
    <dbReference type="NCBI Taxonomy" id="306540"/>
    <lineage>
        <taxon>Bacteria</taxon>
        <taxon>Bacillati</taxon>
        <taxon>Bacillota</taxon>
        <taxon>Bacilli</taxon>
        <taxon>Bacillales</taxon>
        <taxon>Bacillaceae</taxon>
        <taxon>Halolactibacillus</taxon>
    </lineage>
</organism>
<sequence>MPKWLKQVYHYVYQCDPISFANFLELATHTPKDMLKRALNYHKTDIQNITADQLELFIFEFSNKYRPKNL</sequence>
<gene>
    <name evidence="1" type="ORF">HHA03_16300</name>
</gene>
<dbReference type="Proteomes" id="UP000321547">
    <property type="component" value="Unassembled WGS sequence"/>
</dbReference>
<proteinExistence type="predicted"/>
<dbReference type="EMBL" id="BJWI01000024">
    <property type="protein sequence ID" value="GEM02098.1"/>
    <property type="molecule type" value="Genomic_DNA"/>
</dbReference>
<accession>A0ABQ0VLR0</accession>
<name>A0ABQ0VLR0_9BACI</name>
<evidence type="ECO:0000313" key="2">
    <source>
        <dbReference type="Proteomes" id="UP000321547"/>
    </source>
</evidence>
<comment type="caution">
    <text evidence="1">The sequence shown here is derived from an EMBL/GenBank/DDBJ whole genome shotgun (WGS) entry which is preliminary data.</text>
</comment>
<reference evidence="1 2" key="1">
    <citation type="submission" date="2019-07" db="EMBL/GenBank/DDBJ databases">
        <title>Whole genome shotgun sequence of Halolactibacillus halophilus NBRC 100868.</title>
        <authorList>
            <person name="Hosoyama A."/>
            <person name="Uohara A."/>
            <person name="Ohji S."/>
            <person name="Ichikawa N."/>
        </authorList>
    </citation>
    <scope>NUCLEOTIDE SEQUENCE [LARGE SCALE GENOMIC DNA]</scope>
    <source>
        <strain evidence="1 2">NBRC 100868</strain>
    </source>
</reference>
<keyword evidence="2" id="KW-1185">Reference proteome</keyword>